<organism evidence="2 3">
    <name type="scientific">Caldalkalibacillus uzonensis</name>
    <dbReference type="NCBI Taxonomy" id="353224"/>
    <lineage>
        <taxon>Bacteria</taxon>
        <taxon>Bacillati</taxon>
        <taxon>Bacillota</taxon>
        <taxon>Bacilli</taxon>
        <taxon>Bacillales</taxon>
        <taxon>Bacillaceae</taxon>
        <taxon>Caldalkalibacillus</taxon>
    </lineage>
</organism>
<reference evidence="2 3" key="1">
    <citation type="submission" date="2023-07" db="EMBL/GenBank/DDBJ databases">
        <title>Genomic Encyclopedia of Type Strains, Phase IV (KMG-IV): sequencing the most valuable type-strain genomes for metagenomic binning, comparative biology and taxonomic classification.</title>
        <authorList>
            <person name="Goeker M."/>
        </authorList>
    </citation>
    <scope>NUCLEOTIDE SEQUENCE [LARGE SCALE GENOMIC DNA]</scope>
    <source>
        <strain evidence="2 3">DSM 17740</strain>
    </source>
</reference>
<dbReference type="PANTHER" id="PTHR42760:SF40">
    <property type="entry name" value="3-OXOACYL-[ACYL-CARRIER-PROTEIN] REDUCTASE, CHLOROPLASTIC"/>
    <property type="match status" value="1"/>
</dbReference>
<dbReference type="PRINTS" id="PR00080">
    <property type="entry name" value="SDRFAMILY"/>
</dbReference>
<dbReference type="EMBL" id="JAUSUQ010000001">
    <property type="protein sequence ID" value="MDQ0337428.1"/>
    <property type="molecule type" value="Genomic_DNA"/>
</dbReference>
<dbReference type="SUPFAM" id="SSF51735">
    <property type="entry name" value="NAD(P)-binding Rossmann-fold domains"/>
    <property type="match status" value="1"/>
</dbReference>
<gene>
    <name evidence="2" type="ORF">J2S00_000198</name>
</gene>
<dbReference type="EC" id="1.1.1.100" evidence="2"/>
<keyword evidence="3" id="KW-1185">Reference proteome</keyword>
<dbReference type="RefSeq" id="WP_307334551.1">
    <property type="nucleotide sequence ID" value="NZ_JAUSUQ010000001.1"/>
</dbReference>
<comment type="caution">
    <text evidence="2">The sequence shown here is derived from an EMBL/GenBank/DDBJ whole genome shotgun (WGS) entry which is preliminary data.</text>
</comment>
<dbReference type="GO" id="GO:0004316">
    <property type="term" value="F:3-oxoacyl-[acyl-carrier-protein] reductase (NADPH) activity"/>
    <property type="evidence" value="ECO:0007669"/>
    <property type="project" value="UniProtKB-EC"/>
</dbReference>
<dbReference type="Pfam" id="PF13561">
    <property type="entry name" value="adh_short_C2"/>
    <property type="match status" value="1"/>
</dbReference>
<dbReference type="InterPro" id="IPR036291">
    <property type="entry name" value="NAD(P)-bd_dom_sf"/>
</dbReference>
<protein>
    <submittedName>
        <fullName evidence="2">3-oxoacyl-[acyl-carrier protein] reductase</fullName>
        <ecNumber evidence="2">1.1.1.100</ecNumber>
    </submittedName>
</protein>
<dbReference type="InterPro" id="IPR002347">
    <property type="entry name" value="SDR_fam"/>
</dbReference>
<dbReference type="PROSITE" id="PS00061">
    <property type="entry name" value="ADH_SHORT"/>
    <property type="match status" value="1"/>
</dbReference>
<comment type="similarity">
    <text evidence="1">Belongs to the short-chain dehydrogenases/reductases (SDR) family.</text>
</comment>
<dbReference type="Gene3D" id="3.40.50.720">
    <property type="entry name" value="NAD(P)-binding Rossmann-like Domain"/>
    <property type="match status" value="1"/>
</dbReference>
<dbReference type="PANTHER" id="PTHR42760">
    <property type="entry name" value="SHORT-CHAIN DEHYDROGENASES/REDUCTASES FAMILY MEMBER"/>
    <property type="match status" value="1"/>
</dbReference>
<name>A0ABU0CMW4_9BACI</name>
<evidence type="ECO:0000313" key="3">
    <source>
        <dbReference type="Proteomes" id="UP001232445"/>
    </source>
</evidence>
<keyword evidence="2" id="KW-0560">Oxidoreductase</keyword>
<evidence type="ECO:0000256" key="1">
    <source>
        <dbReference type="ARBA" id="ARBA00006484"/>
    </source>
</evidence>
<evidence type="ECO:0000313" key="2">
    <source>
        <dbReference type="EMBL" id="MDQ0337428.1"/>
    </source>
</evidence>
<dbReference type="NCBIfam" id="NF006393">
    <property type="entry name" value="PRK08642.1"/>
    <property type="match status" value="1"/>
</dbReference>
<dbReference type="InterPro" id="IPR020904">
    <property type="entry name" value="Sc_DH/Rdtase_CS"/>
</dbReference>
<accession>A0ABU0CMW4</accession>
<dbReference type="Proteomes" id="UP001232445">
    <property type="component" value="Unassembled WGS sequence"/>
</dbReference>
<dbReference type="PRINTS" id="PR00081">
    <property type="entry name" value="GDHRDH"/>
</dbReference>
<sequence length="258" mass="28807">MNLSLKGKVVLITGSSRGIGAAMAEAFAQQGSIVIINFLKNKERAEQLARRFMETYHTEVMACQGDVTDEKDMEEMIQQIVDEFDAIDVVVNNALYEYTFDPDQRKMAWELAWEDYQHQIDGSLKGTYNVCKHVIPIMKSKGFGRIINMVSDLVYKPTVPYHDYTTAKGALLTYSQNLAADLGQFGITVNCIAPGLVYPTDASRKTKEEVKEAIIAQTPLRRIARPEDVAGSALFFASEWSRFVTGQCLIVDGGLVFK</sequence>
<proteinExistence type="inferred from homology"/>